<evidence type="ECO:0000256" key="2">
    <source>
        <dbReference type="PROSITE-ProRule" id="PRU00703"/>
    </source>
</evidence>
<dbReference type="InterPro" id="IPR046342">
    <property type="entry name" value="CBS_dom_sf"/>
</dbReference>
<organism evidence="4 5">
    <name type="scientific">Trinickia dabaoshanensis</name>
    <dbReference type="NCBI Taxonomy" id="564714"/>
    <lineage>
        <taxon>Bacteria</taxon>
        <taxon>Pseudomonadati</taxon>
        <taxon>Pseudomonadota</taxon>
        <taxon>Betaproteobacteria</taxon>
        <taxon>Burkholderiales</taxon>
        <taxon>Burkholderiaceae</taxon>
        <taxon>Trinickia</taxon>
    </lineage>
</organism>
<dbReference type="RefSeq" id="WP_102647316.1">
    <property type="nucleotide sequence ID" value="NZ_PNYA01000020.1"/>
</dbReference>
<evidence type="ECO:0000313" key="4">
    <source>
        <dbReference type="EMBL" id="PMS17197.1"/>
    </source>
</evidence>
<dbReference type="InterPro" id="IPR000644">
    <property type="entry name" value="CBS_dom"/>
</dbReference>
<dbReference type="PANTHER" id="PTHR43080">
    <property type="entry name" value="CBS DOMAIN-CONTAINING PROTEIN CBSX3, MITOCHONDRIAL"/>
    <property type="match status" value="1"/>
</dbReference>
<name>A0A2N7VJB4_9BURK</name>
<feature type="domain" description="CBS" evidence="3">
    <location>
        <begin position="7"/>
        <end position="68"/>
    </location>
</feature>
<dbReference type="Proteomes" id="UP000235616">
    <property type="component" value="Unassembled WGS sequence"/>
</dbReference>
<dbReference type="Gene3D" id="3.10.580.10">
    <property type="entry name" value="CBS-domain"/>
    <property type="match status" value="1"/>
</dbReference>
<proteinExistence type="predicted"/>
<dbReference type="OrthoDB" id="9794094at2"/>
<dbReference type="Pfam" id="PF00571">
    <property type="entry name" value="CBS"/>
    <property type="match status" value="2"/>
</dbReference>
<accession>A0A2N7VJB4</accession>
<dbReference type="EMBL" id="PNYA01000020">
    <property type="protein sequence ID" value="PMS17197.1"/>
    <property type="molecule type" value="Genomic_DNA"/>
</dbReference>
<protein>
    <submittedName>
        <fullName evidence="4">CBS domain-containing protein</fullName>
    </submittedName>
</protein>
<dbReference type="InterPro" id="IPR051257">
    <property type="entry name" value="Diverse_CBS-Domain"/>
</dbReference>
<evidence type="ECO:0000259" key="3">
    <source>
        <dbReference type="PROSITE" id="PS51371"/>
    </source>
</evidence>
<sequence>MKVEEFRSPHTVHVPMTCTVKEAAKQMREQHVGALIVTEDGPPRGRVVGIVTDRDIVVKAVVFDGDPENLLVADIMHTHVLSVEASADIGDALQTMASHGVRRLAVTGQAGTLVGILSLDDVLDAMARDWALLAAVVRSERQRERTGSVQSPLPTA</sequence>
<dbReference type="PANTHER" id="PTHR43080:SF2">
    <property type="entry name" value="CBS DOMAIN-CONTAINING PROTEIN"/>
    <property type="match status" value="1"/>
</dbReference>
<feature type="domain" description="CBS" evidence="3">
    <location>
        <begin position="76"/>
        <end position="132"/>
    </location>
</feature>
<dbReference type="SMART" id="SM00116">
    <property type="entry name" value="CBS"/>
    <property type="match status" value="2"/>
</dbReference>
<reference evidence="4 5" key="1">
    <citation type="submission" date="2018-01" db="EMBL/GenBank/DDBJ databases">
        <title>Whole genome analyses suggest that Burkholderia sensu lato contains two further novel genera in the rhizoxinica-symbiotica group Mycetohabitans gen. nov., and Trinickia gen. nov.: implications for the evolution of diazotrophy and nodulation in the Burkholderiaceae.</title>
        <authorList>
            <person name="Estrada-de los Santos P."/>
            <person name="Palmer M."/>
            <person name="Chavez-Ramirez B."/>
            <person name="Beukes C."/>
            <person name="Steenkamp E.T."/>
            <person name="Hirsch A.M."/>
            <person name="Manyaka P."/>
            <person name="Maluk M."/>
            <person name="Lafos M."/>
            <person name="Crook M."/>
            <person name="Gross E."/>
            <person name="Simon M.F."/>
            <person name="Bueno dos Reis Junior F."/>
            <person name="Poole P.S."/>
            <person name="Venter S.N."/>
            <person name="James E.K."/>
        </authorList>
    </citation>
    <scope>NUCLEOTIDE SEQUENCE [LARGE SCALE GENOMIC DNA]</scope>
    <source>
        <strain evidence="4 5">GIMN1.004</strain>
    </source>
</reference>
<keyword evidence="5" id="KW-1185">Reference proteome</keyword>
<dbReference type="AlphaFoldDB" id="A0A2N7VJB4"/>
<evidence type="ECO:0000256" key="1">
    <source>
        <dbReference type="ARBA" id="ARBA00023122"/>
    </source>
</evidence>
<dbReference type="SUPFAM" id="SSF54631">
    <property type="entry name" value="CBS-domain pair"/>
    <property type="match status" value="1"/>
</dbReference>
<evidence type="ECO:0000313" key="5">
    <source>
        <dbReference type="Proteomes" id="UP000235616"/>
    </source>
</evidence>
<keyword evidence="1 2" id="KW-0129">CBS domain</keyword>
<gene>
    <name evidence="4" type="ORF">C0Z18_20740</name>
</gene>
<dbReference type="PROSITE" id="PS51371">
    <property type="entry name" value="CBS"/>
    <property type="match status" value="2"/>
</dbReference>
<comment type="caution">
    <text evidence="4">The sequence shown here is derived from an EMBL/GenBank/DDBJ whole genome shotgun (WGS) entry which is preliminary data.</text>
</comment>